<accession>A0A1Q5UAB2</accession>
<name>A0A1Q5UAB2_9EURO</name>
<protein>
    <submittedName>
        <fullName evidence="1">Uncharacterized protein</fullName>
    </submittedName>
</protein>
<reference evidence="1 2" key="1">
    <citation type="submission" date="2016-10" db="EMBL/GenBank/DDBJ databases">
        <title>Genome sequence of the ascomycete fungus Penicillium subrubescens.</title>
        <authorList>
            <person name="De Vries R.P."/>
            <person name="Peng M."/>
            <person name="Dilokpimol A."/>
            <person name="Hilden K."/>
            <person name="Makela M.R."/>
            <person name="Grigoriev I."/>
            <person name="Riley R."/>
            <person name="Granchi Z."/>
        </authorList>
    </citation>
    <scope>NUCLEOTIDE SEQUENCE [LARGE SCALE GENOMIC DNA]</scope>
    <source>
        <strain evidence="1 2">CBS 132785</strain>
    </source>
</reference>
<dbReference type="Proteomes" id="UP000186955">
    <property type="component" value="Unassembled WGS sequence"/>
</dbReference>
<evidence type="ECO:0000313" key="1">
    <source>
        <dbReference type="EMBL" id="OKP09406.1"/>
    </source>
</evidence>
<dbReference type="EMBL" id="MNBE01000524">
    <property type="protein sequence ID" value="OKP09406.1"/>
    <property type="molecule type" value="Genomic_DNA"/>
</dbReference>
<proteinExistence type="predicted"/>
<evidence type="ECO:0000313" key="2">
    <source>
        <dbReference type="Proteomes" id="UP000186955"/>
    </source>
</evidence>
<organism evidence="1 2">
    <name type="scientific">Penicillium subrubescens</name>
    <dbReference type="NCBI Taxonomy" id="1316194"/>
    <lineage>
        <taxon>Eukaryota</taxon>
        <taxon>Fungi</taxon>
        <taxon>Dikarya</taxon>
        <taxon>Ascomycota</taxon>
        <taxon>Pezizomycotina</taxon>
        <taxon>Eurotiomycetes</taxon>
        <taxon>Eurotiomycetidae</taxon>
        <taxon>Eurotiales</taxon>
        <taxon>Aspergillaceae</taxon>
        <taxon>Penicillium</taxon>
    </lineage>
</organism>
<sequence>MVGDDESRLGEWALRTEDTRCRKRNGAKLVTAYKAIWGADPLEYHGGFHNLSYEPNATFSSALATNGSVQWSTTYATIARSFHGQVQAALNVSFPAVNWEFMKSVYGWSALQYQAWARGILEVKGSQPQTIALFGDGLLEFLVDGEQYFGGDMFQYHRVPSLIILAPGRHVLELRLTRDVRAHGGLSNAIKVTIQAELRGAEPITLDEHSLLISELANRKIGTPWASINVQNNDENLVEIKSIRALKVGSYVLPRYVLGCLLMLFLDLDCASRVHAKFTADCWTPDSASGFQDLSLGGP</sequence>
<keyword evidence="2" id="KW-1185">Reference proteome</keyword>
<gene>
    <name evidence="1" type="ORF">PENSUB_5228</name>
</gene>
<comment type="caution">
    <text evidence="1">The sequence shown here is derived from an EMBL/GenBank/DDBJ whole genome shotgun (WGS) entry which is preliminary data.</text>
</comment>
<dbReference type="STRING" id="1316194.A0A1Q5UAB2"/>
<dbReference type="AlphaFoldDB" id="A0A1Q5UAB2"/>